<dbReference type="SUPFAM" id="SSF46689">
    <property type="entry name" value="Homeodomain-like"/>
    <property type="match status" value="1"/>
</dbReference>
<dbReference type="Gene3D" id="1.10.357.10">
    <property type="entry name" value="Tetracycline Repressor, domain 2"/>
    <property type="match status" value="1"/>
</dbReference>
<dbReference type="RefSeq" id="WP_213375125.1">
    <property type="nucleotide sequence ID" value="NZ_BSFJ01000002.1"/>
</dbReference>
<keyword evidence="1 2" id="KW-0238">DNA-binding</keyword>
<dbReference type="PROSITE" id="PS50977">
    <property type="entry name" value="HTH_TETR_2"/>
    <property type="match status" value="1"/>
</dbReference>
<sequence>MARPRSEEKRDAILTAAMELVAEQGLGAATAEIARVAQVPHGSVFTYFGTKSALLNELYVALKTELSEAILEAMPDDGDVRGQLHHLWARWTDWGVSNPSKRRALAQLGVSDQITEASRKAAAVVAGPAVAIVHRARSTGALRDAPLAYVGALVETMAGTTIDFMIHDRGHAEGVRDAGFEALWQALR</sequence>
<evidence type="ECO:0000259" key="3">
    <source>
        <dbReference type="PROSITE" id="PS50977"/>
    </source>
</evidence>
<gene>
    <name evidence="4" type="primary">yhgD_1</name>
    <name evidence="4" type="ORF">GCM10017643_02700</name>
</gene>
<dbReference type="PRINTS" id="PR00455">
    <property type="entry name" value="HTHTETR"/>
</dbReference>
<dbReference type="EMBL" id="BSFJ01000002">
    <property type="protein sequence ID" value="GLK70155.1"/>
    <property type="molecule type" value="Genomic_DNA"/>
</dbReference>
<keyword evidence="5" id="KW-1185">Reference proteome</keyword>
<name>A0A9W6J3G2_9HYPH</name>
<evidence type="ECO:0000256" key="2">
    <source>
        <dbReference type="PROSITE-ProRule" id="PRU00335"/>
    </source>
</evidence>
<evidence type="ECO:0000313" key="4">
    <source>
        <dbReference type="EMBL" id="GLK70155.1"/>
    </source>
</evidence>
<dbReference type="PANTHER" id="PTHR30055:SF222">
    <property type="entry name" value="REGULATORY PROTEIN"/>
    <property type="match status" value="1"/>
</dbReference>
<dbReference type="InterPro" id="IPR009057">
    <property type="entry name" value="Homeodomain-like_sf"/>
</dbReference>
<dbReference type="InterPro" id="IPR050109">
    <property type="entry name" value="HTH-type_TetR-like_transc_reg"/>
</dbReference>
<accession>A0A9W6J3G2</accession>
<proteinExistence type="predicted"/>
<dbReference type="Pfam" id="PF00440">
    <property type="entry name" value="TetR_N"/>
    <property type="match status" value="1"/>
</dbReference>
<organism evidence="4 5">
    <name type="scientific">Ancylobacter dichloromethanicus</name>
    <dbReference type="NCBI Taxonomy" id="518825"/>
    <lineage>
        <taxon>Bacteria</taxon>
        <taxon>Pseudomonadati</taxon>
        <taxon>Pseudomonadota</taxon>
        <taxon>Alphaproteobacteria</taxon>
        <taxon>Hyphomicrobiales</taxon>
        <taxon>Xanthobacteraceae</taxon>
        <taxon>Ancylobacter</taxon>
    </lineage>
</organism>
<feature type="DNA-binding region" description="H-T-H motif" evidence="2">
    <location>
        <begin position="29"/>
        <end position="48"/>
    </location>
</feature>
<dbReference type="Proteomes" id="UP001143370">
    <property type="component" value="Unassembled WGS sequence"/>
</dbReference>
<dbReference type="PANTHER" id="PTHR30055">
    <property type="entry name" value="HTH-TYPE TRANSCRIPTIONAL REGULATOR RUTR"/>
    <property type="match status" value="1"/>
</dbReference>
<dbReference type="InterPro" id="IPR001647">
    <property type="entry name" value="HTH_TetR"/>
</dbReference>
<evidence type="ECO:0000313" key="5">
    <source>
        <dbReference type="Proteomes" id="UP001143370"/>
    </source>
</evidence>
<dbReference type="AlphaFoldDB" id="A0A9W6J3G2"/>
<protein>
    <submittedName>
        <fullName evidence="4">TetR family transcriptional regulator</fullName>
    </submittedName>
</protein>
<reference evidence="4" key="2">
    <citation type="submission" date="2023-01" db="EMBL/GenBank/DDBJ databases">
        <authorList>
            <person name="Sun Q."/>
            <person name="Evtushenko L."/>
        </authorList>
    </citation>
    <scope>NUCLEOTIDE SEQUENCE</scope>
    <source>
        <strain evidence="4">VKM B-2484</strain>
    </source>
</reference>
<reference evidence="4" key="1">
    <citation type="journal article" date="2014" name="Int. J. Syst. Evol. Microbiol.">
        <title>Complete genome sequence of Corynebacterium casei LMG S-19264T (=DSM 44701T), isolated from a smear-ripened cheese.</title>
        <authorList>
            <consortium name="US DOE Joint Genome Institute (JGI-PGF)"/>
            <person name="Walter F."/>
            <person name="Albersmeier A."/>
            <person name="Kalinowski J."/>
            <person name="Ruckert C."/>
        </authorList>
    </citation>
    <scope>NUCLEOTIDE SEQUENCE</scope>
    <source>
        <strain evidence="4">VKM B-2484</strain>
    </source>
</reference>
<feature type="domain" description="HTH tetR-type" evidence="3">
    <location>
        <begin position="7"/>
        <end position="66"/>
    </location>
</feature>
<dbReference type="GO" id="GO:0003677">
    <property type="term" value="F:DNA binding"/>
    <property type="evidence" value="ECO:0007669"/>
    <property type="project" value="UniProtKB-UniRule"/>
</dbReference>
<evidence type="ECO:0000256" key="1">
    <source>
        <dbReference type="ARBA" id="ARBA00023125"/>
    </source>
</evidence>
<comment type="caution">
    <text evidence="4">The sequence shown here is derived from an EMBL/GenBank/DDBJ whole genome shotgun (WGS) entry which is preliminary data.</text>
</comment>